<dbReference type="SUPFAM" id="SSF52540">
    <property type="entry name" value="P-loop containing nucleoside triphosphate hydrolases"/>
    <property type="match status" value="1"/>
</dbReference>
<dbReference type="Gene3D" id="3.40.50.300">
    <property type="entry name" value="P-loop containing nucleotide triphosphate hydrolases"/>
    <property type="match status" value="1"/>
</dbReference>
<keyword evidence="3" id="KW-1185">Reference proteome</keyword>
<dbReference type="Proteomes" id="UP001156398">
    <property type="component" value="Unassembled WGS sequence"/>
</dbReference>
<evidence type="ECO:0000313" key="3">
    <source>
        <dbReference type="Proteomes" id="UP001156398"/>
    </source>
</evidence>
<evidence type="ECO:0000313" key="1">
    <source>
        <dbReference type="EMBL" id="MDI5964184.1"/>
    </source>
</evidence>
<dbReference type="RefSeq" id="WP_271316960.1">
    <property type="nucleotide sequence ID" value="NZ_JAAGKO020000021.1"/>
</dbReference>
<gene>
    <name evidence="1" type="ORF">POF43_015900</name>
    <name evidence="2" type="ORF">POF50_020855</name>
</gene>
<dbReference type="EMBL" id="JAAGKO020000021">
    <property type="protein sequence ID" value="MDI5964184.1"/>
    <property type="molecule type" value="Genomic_DNA"/>
</dbReference>
<dbReference type="EMBL" id="JABXJJ020000025">
    <property type="protein sequence ID" value="MDI5971751.1"/>
    <property type="molecule type" value="Genomic_DNA"/>
</dbReference>
<proteinExistence type="predicted"/>
<reference evidence="2 3" key="1">
    <citation type="submission" date="2023-05" db="EMBL/GenBank/DDBJ databases">
        <title>Streptantibioticus silvisoli sp. nov., acidotolerant actinomycetes 1 from pine litter.</title>
        <authorList>
            <person name="Swiecimska M."/>
            <person name="Golinska P."/>
            <person name="Sangal V."/>
            <person name="Wachnowicz B."/>
            <person name="Goodfellow M."/>
        </authorList>
    </citation>
    <scope>NUCLEOTIDE SEQUENCE</scope>
    <source>
        <strain evidence="2">SL13</strain>
        <strain evidence="1 3">SL54</strain>
    </source>
</reference>
<evidence type="ECO:0000313" key="2">
    <source>
        <dbReference type="EMBL" id="MDI5971751.1"/>
    </source>
</evidence>
<protein>
    <submittedName>
        <fullName evidence="2">Uncharacterized protein</fullName>
    </submittedName>
</protein>
<organism evidence="2">
    <name type="scientific">Streptantibioticus silvisoli</name>
    <dbReference type="NCBI Taxonomy" id="2705255"/>
    <lineage>
        <taxon>Bacteria</taxon>
        <taxon>Bacillati</taxon>
        <taxon>Actinomycetota</taxon>
        <taxon>Actinomycetes</taxon>
        <taxon>Kitasatosporales</taxon>
        <taxon>Streptomycetaceae</taxon>
        <taxon>Streptantibioticus</taxon>
    </lineage>
</organism>
<accession>A0AA90H4D5</accession>
<name>A0AA90H4D5_9ACTN</name>
<comment type="caution">
    <text evidence="2">The sequence shown here is derived from an EMBL/GenBank/DDBJ whole genome shotgun (WGS) entry which is preliminary data.</text>
</comment>
<dbReference type="InterPro" id="IPR027417">
    <property type="entry name" value="P-loop_NTPase"/>
</dbReference>
<dbReference type="AlphaFoldDB" id="A0AA90H4D5"/>
<sequence length="200" mass="21818">MGADTERDNGRHSTDTVDVLVICGAAGVGKTSTAYEVSLRLAEDGVEHALVDCDELDRVHPWPVPGLPRWEMARRNLASVWGNYAELGHHRLVLCGVFADLRHELHWIADAVPDAAFTVVRLTAKLGVLETRVRRREIGTAADDQLVRSTRQSRDIAVFDPSGTLTVATDGLTVSEVSRRVIALWPALPPGSRTAPPGTW</sequence>